<keyword evidence="4 11" id="KW-0378">Hydrolase</keyword>
<dbReference type="GO" id="GO:0003697">
    <property type="term" value="F:single-stranded DNA binding"/>
    <property type="evidence" value="ECO:0007669"/>
    <property type="project" value="UniProtKB-UniRule"/>
</dbReference>
<evidence type="ECO:0000256" key="1">
    <source>
        <dbReference type="ARBA" id="ARBA00009922"/>
    </source>
</evidence>
<dbReference type="EC" id="5.6.2.4" evidence="11"/>
<dbReference type="PROSITE" id="PS51198">
    <property type="entry name" value="UVRD_HELICASE_ATP_BIND"/>
    <property type="match status" value="1"/>
</dbReference>
<dbReference type="Gene3D" id="3.40.50.300">
    <property type="entry name" value="P-loop containing nucleotide triphosphate hydrolases"/>
    <property type="match status" value="2"/>
</dbReference>
<comment type="caution">
    <text evidence="15">The sequence shown here is derived from an EMBL/GenBank/DDBJ whole genome shotgun (WGS) entry which is preliminary data.</text>
</comment>
<keyword evidence="8 11" id="KW-0413">Isomerase</keyword>
<feature type="domain" description="UvrD-like helicase C-terminal" evidence="14">
    <location>
        <begin position="281"/>
        <end position="561"/>
    </location>
</feature>
<dbReference type="Pfam" id="PF00580">
    <property type="entry name" value="UvrD-helicase"/>
    <property type="match status" value="1"/>
</dbReference>
<dbReference type="Gene3D" id="1.10.10.160">
    <property type="match status" value="1"/>
</dbReference>
<dbReference type="InterPro" id="IPR027417">
    <property type="entry name" value="P-loop_NTPase"/>
</dbReference>
<evidence type="ECO:0000256" key="7">
    <source>
        <dbReference type="ARBA" id="ARBA00023125"/>
    </source>
</evidence>
<evidence type="ECO:0000256" key="4">
    <source>
        <dbReference type="ARBA" id="ARBA00022801"/>
    </source>
</evidence>
<dbReference type="GO" id="GO:0006260">
    <property type="term" value="P:DNA replication"/>
    <property type="evidence" value="ECO:0007669"/>
    <property type="project" value="UniProtKB-UniRule"/>
</dbReference>
<keyword evidence="7 11" id="KW-0238">DNA-binding</keyword>
<dbReference type="NCBIfam" id="TIGR01074">
    <property type="entry name" value="rep"/>
    <property type="match status" value="1"/>
</dbReference>
<keyword evidence="3 11" id="KW-0547">Nucleotide-binding</keyword>
<dbReference type="PANTHER" id="PTHR11070">
    <property type="entry name" value="UVRD / RECB / PCRA DNA HELICASE FAMILY MEMBER"/>
    <property type="match status" value="1"/>
</dbReference>
<evidence type="ECO:0000256" key="2">
    <source>
        <dbReference type="ARBA" id="ARBA00022705"/>
    </source>
</evidence>
<dbReference type="GO" id="GO:0005524">
    <property type="term" value="F:ATP binding"/>
    <property type="evidence" value="ECO:0007669"/>
    <property type="project" value="UniProtKB-UniRule"/>
</dbReference>
<dbReference type="Pfam" id="PF13361">
    <property type="entry name" value="UvrD_C"/>
    <property type="match status" value="2"/>
</dbReference>
<evidence type="ECO:0000313" key="16">
    <source>
        <dbReference type="Proteomes" id="UP000028839"/>
    </source>
</evidence>
<dbReference type="CDD" id="cd17932">
    <property type="entry name" value="DEXQc_UvrD"/>
    <property type="match status" value="1"/>
</dbReference>
<feature type="binding site" evidence="12">
    <location>
        <begin position="23"/>
        <end position="30"/>
    </location>
    <ligand>
        <name>ATP</name>
        <dbReference type="ChEBI" id="CHEBI:30616"/>
    </ligand>
</feature>
<dbReference type="GO" id="GO:0005829">
    <property type="term" value="C:cytosol"/>
    <property type="evidence" value="ECO:0007669"/>
    <property type="project" value="TreeGrafter"/>
</dbReference>
<gene>
    <name evidence="11" type="primary">rep</name>
    <name evidence="15" type="ORF">IB75_10680</name>
</gene>
<comment type="catalytic activity">
    <reaction evidence="9 11">
        <text>Couples ATP hydrolysis with the unwinding of duplex DNA by translocating in the 3'-5' direction.</text>
        <dbReference type="EC" id="5.6.2.4"/>
    </reaction>
</comment>
<dbReference type="OrthoDB" id="9806690at2"/>
<dbReference type="InterPro" id="IPR014016">
    <property type="entry name" value="UvrD-like_ATP-bd"/>
</dbReference>
<evidence type="ECO:0000256" key="5">
    <source>
        <dbReference type="ARBA" id="ARBA00022806"/>
    </source>
</evidence>
<dbReference type="Proteomes" id="UP000028839">
    <property type="component" value="Unassembled WGS sequence"/>
</dbReference>
<evidence type="ECO:0000259" key="13">
    <source>
        <dbReference type="PROSITE" id="PS51198"/>
    </source>
</evidence>
<dbReference type="Gene3D" id="1.10.486.10">
    <property type="entry name" value="PCRA, domain 4"/>
    <property type="match status" value="1"/>
</dbReference>
<dbReference type="SUPFAM" id="SSF52540">
    <property type="entry name" value="P-loop containing nucleoside triphosphate hydrolases"/>
    <property type="match status" value="1"/>
</dbReference>
<comment type="similarity">
    <text evidence="1 11">Belongs to the helicase family. UvrD subfamily.</text>
</comment>
<dbReference type="InterPro" id="IPR000212">
    <property type="entry name" value="DNA_helicase_UvrD/REP"/>
</dbReference>
<feature type="domain" description="UvrD-like helicase ATP-binding" evidence="13">
    <location>
        <begin position="2"/>
        <end position="280"/>
    </location>
</feature>
<accession>A0A0E2Z1G0</accession>
<evidence type="ECO:0000313" key="15">
    <source>
        <dbReference type="EMBL" id="KFI19066.1"/>
    </source>
</evidence>
<dbReference type="PANTHER" id="PTHR11070:SF64">
    <property type="entry name" value="ATP-DEPENDENT DNA HELICASE REP"/>
    <property type="match status" value="1"/>
</dbReference>
<keyword evidence="6 11" id="KW-0067">ATP-binding</keyword>
<comment type="subunit">
    <text evidence="11">Homodimer.</text>
</comment>
<sequence>MPNLNPQQRLAVRHIDGPLLVLAGAGSGKTRVITHKIVYLIEQCHLSARSIVAVTFTNKAAREMKSRIGQLLTKGESRGLVVSTFHALGLNILRREHEILRLKAGFSLLDAQDSRALICDLHQQEFSSGGEESSFQWQISTWKNALVTPEEALCRASNDQEAIAAQLYAAYDRRLRAYNAVDFDDLIGLPVHLLTTRPEILSRWQNYFRYLLVDEYQDTNAAQYQLVKYLAGVRGAVTVVGDDDQSVYAWRGAQPENLHQLKEDFPQLTVIKLEQNYRSTTRILRVANQLISSNPHVFEKRLWSALGEGDSIRVLTCRDEHHEADRVVAELMYHRFKYRTACRDYAILYRGNYQSRPFERALRAHGIPYVLSGGTSFFERGEVKDIMAYLRLLANEDDDNAFLRVANTPRRGIGAVTLEKLAGYAALRGQSLLVSGFELGLGEHLSGEALPRLRRFCEWVVDLADRGRRGDPIAVIKDLIADIDYRAWLDENCNDRRTAERRMANVEELVGWLERLYQRGDERRALGDLVAEISLQDILERTQEKKDRDAVNLLTLHAAKGLEFPYVFMVGMEEELLPHRTSVEQGTLEEERRLAYVGITRAQRSLCFTMAEKRQQYGETILCEPSRFLSELPAADLQWEREGIPRDPAERMERGQVHLANLREMLRQ</sequence>
<name>A0A0E2Z1G0_9GAMM</name>
<evidence type="ECO:0000256" key="10">
    <source>
        <dbReference type="ARBA" id="ARBA00048988"/>
    </source>
</evidence>
<evidence type="ECO:0000256" key="12">
    <source>
        <dbReference type="PROSITE-ProRule" id="PRU00560"/>
    </source>
</evidence>
<dbReference type="PROSITE" id="PS51217">
    <property type="entry name" value="UVRD_HELICASE_CTER"/>
    <property type="match status" value="1"/>
</dbReference>
<dbReference type="HOGENOM" id="CLU_004585_5_4_6"/>
<dbReference type="InterPro" id="IPR013986">
    <property type="entry name" value="DExx_box_DNA_helicase_dom_sf"/>
</dbReference>
<evidence type="ECO:0000256" key="8">
    <source>
        <dbReference type="ARBA" id="ARBA00023235"/>
    </source>
</evidence>
<organism evidence="15 16">
    <name type="scientific">Nitrosococcus oceani C-27</name>
    <dbReference type="NCBI Taxonomy" id="314279"/>
    <lineage>
        <taxon>Bacteria</taxon>
        <taxon>Pseudomonadati</taxon>
        <taxon>Pseudomonadota</taxon>
        <taxon>Gammaproteobacteria</taxon>
        <taxon>Chromatiales</taxon>
        <taxon>Chromatiaceae</taxon>
        <taxon>Nitrosococcus</taxon>
    </lineage>
</organism>
<evidence type="ECO:0000256" key="9">
    <source>
        <dbReference type="ARBA" id="ARBA00034617"/>
    </source>
</evidence>
<keyword evidence="2 11" id="KW-0235">DNA replication</keyword>
<dbReference type="EMBL" id="JPGN01000063">
    <property type="protein sequence ID" value="KFI19066.1"/>
    <property type="molecule type" value="Genomic_DNA"/>
</dbReference>
<feature type="binding site" evidence="11">
    <location>
        <position position="278"/>
    </location>
    <ligand>
        <name>ATP</name>
        <dbReference type="ChEBI" id="CHEBI:30616"/>
    </ligand>
</feature>
<dbReference type="AlphaFoldDB" id="A0A0E2Z1G0"/>
<evidence type="ECO:0000256" key="11">
    <source>
        <dbReference type="HAMAP-Rule" id="MF_01920"/>
    </source>
</evidence>
<dbReference type="GO" id="GO:0000725">
    <property type="term" value="P:recombinational repair"/>
    <property type="evidence" value="ECO:0007669"/>
    <property type="project" value="TreeGrafter"/>
</dbReference>
<evidence type="ECO:0000259" key="14">
    <source>
        <dbReference type="PROSITE" id="PS51217"/>
    </source>
</evidence>
<comment type="function">
    <text evidence="11">Rep helicase is a single-stranded DNA-dependent ATPase involved in DNA replication; it can initiate unwinding at a nick in the DNA. It binds to the single-stranded DNA and acts in a progressive fashion along the DNA in the 3' to 5' direction.</text>
</comment>
<evidence type="ECO:0000256" key="6">
    <source>
        <dbReference type="ARBA" id="ARBA00022840"/>
    </source>
</evidence>
<evidence type="ECO:0000256" key="3">
    <source>
        <dbReference type="ARBA" id="ARBA00022741"/>
    </source>
</evidence>
<comment type="catalytic activity">
    <reaction evidence="10 11">
        <text>ATP + H2O = ADP + phosphate + H(+)</text>
        <dbReference type="Rhea" id="RHEA:13065"/>
        <dbReference type="ChEBI" id="CHEBI:15377"/>
        <dbReference type="ChEBI" id="CHEBI:15378"/>
        <dbReference type="ChEBI" id="CHEBI:30616"/>
        <dbReference type="ChEBI" id="CHEBI:43474"/>
        <dbReference type="ChEBI" id="CHEBI:456216"/>
        <dbReference type="EC" id="5.6.2.4"/>
    </reaction>
</comment>
<protein>
    <recommendedName>
        <fullName evidence="11">ATP-dependent DNA helicase Rep</fullName>
        <ecNumber evidence="11">5.6.2.4</ecNumber>
    </recommendedName>
    <alternativeName>
        <fullName evidence="11">DNA 3'-5' helicase Rep</fullName>
    </alternativeName>
</protein>
<reference evidence="15 16" key="1">
    <citation type="submission" date="2014-07" db="EMBL/GenBank/DDBJ databases">
        <title>Comparative analysis of Nitrosococcus oceani genome inventories of strains from Pacific and Atlantic gyres.</title>
        <authorList>
            <person name="Lim C.K."/>
            <person name="Wang L."/>
            <person name="Sayavedra-Soto L.A."/>
            <person name="Klotz M.G."/>
        </authorList>
    </citation>
    <scope>NUCLEOTIDE SEQUENCE [LARGE SCALE GENOMIC DNA]</scope>
    <source>
        <strain evidence="15 16">C-27</strain>
    </source>
</reference>
<dbReference type="InterPro" id="IPR005752">
    <property type="entry name" value="Helicase_Rep"/>
</dbReference>
<keyword evidence="5 11" id="KW-0347">Helicase</keyword>
<proteinExistence type="inferred from homology"/>
<dbReference type="HAMAP" id="MF_01920">
    <property type="entry name" value="Helicase_Rep"/>
    <property type="match status" value="1"/>
</dbReference>
<dbReference type="InterPro" id="IPR014017">
    <property type="entry name" value="DNA_helicase_UvrD-like_C"/>
</dbReference>
<dbReference type="GO" id="GO:0043138">
    <property type="term" value="F:3'-5' DNA helicase activity"/>
    <property type="evidence" value="ECO:0007669"/>
    <property type="project" value="UniProtKB-UniRule"/>
</dbReference>
<dbReference type="GO" id="GO:0016887">
    <property type="term" value="F:ATP hydrolysis activity"/>
    <property type="evidence" value="ECO:0007669"/>
    <property type="project" value="RHEA"/>
</dbReference>